<reference evidence="2" key="1">
    <citation type="submission" date="2023-06" db="EMBL/GenBank/DDBJ databases">
        <title>Multi-omics analyses reveal the molecular pathogenesis toolkit of Lasiodiplodia hormozganensis, a cross-kingdom pathogen.</title>
        <authorList>
            <person name="Felix C."/>
            <person name="Meneses R."/>
            <person name="Goncalves M.F.M."/>
            <person name="Tilleman L."/>
            <person name="Duarte A.S."/>
            <person name="Jorrin-Novo J.V."/>
            <person name="Van De Peer Y."/>
            <person name="Deforce D."/>
            <person name="Van Nieuwerburgh F."/>
            <person name="Esteves A.C."/>
            <person name="Alves A."/>
        </authorList>
    </citation>
    <scope>NUCLEOTIDE SEQUENCE</scope>
    <source>
        <strain evidence="2">CBS 339.90</strain>
    </source>
</reference>
<gene>
    <name evidence="2" type="ORF">DIS24_g8452</name>
</gene>
<dbReference type="AlphaFoldDB" id="A0AA39Y2P9"/>
<evidence type="ECO:0000313" key="2">
    <source>
        <dbReference type="EMBL" id="KAK0644896.1"/>
    </source>
</evidence>
<name>A0AA39Y2P9_9PEZI</name>
<dbReference type="InterPro" id="IPR046676">
    <property type="entry name" value="DUF6546"/>
</dbReference>
<evidence type="ECO:0000259" key="1">
    <source>
        <dbReference type="Pfam" id="PF20183"/>
    </source>
</evidence>
<evidence type="ECO:0000313" key="3">
    <source>
        <dbReference type="Proteomes" id="UP001175001"/>
    </source>
</evidence>
<proteinExistence type="predicted"/>
<dbReference type="Proteomes" id="UP001175001">
    <property type="component" value="Unassembled WGS sequence"/>
</dbReference>
<dbReference type="Pfam" id="PF20183">
    <property type="entry name" value="DUF6546"/>
    <property type="match status" value="1"/>
</dbReference>
<keyword evidence="3" id="KW-1185">Reference proteome</keyword>
<protein>
    <recommendedName>
        <fullName evidence="1">DUF6546 domain-containing protein</fullName>
    </recommendedName>
</protein>
<sequence>MPGSPDILCIGIRNLSMHLRDLSLSGLSASPELFWPTVEQQQPQSASAPTSPPSWPHLETLYLKLEPLDSYGRFYAAQNTPVESTKRALQRPMRGLHQLIAAAGRAVSQGGMPRLQMMLLEIEDPRLQVMLNLDGDERGDFRLEWLSQPPVEWTDEVLDAWGLDWRMCEVEEERWVMEEGKVAEAYWSFAANLVPWR</sequence>
<organism evidence="2 3">
    <name type="scientific">Lasiodiplodia hormozganensis</name>
    <dbReference type="NCBI Taxonomy" id="869390"/>
    <lineage>
        <taxon>Eukaryota</taxon>
        <taxon>Fungi</taxon>
        <taxon>Dikarya</taxon>
        <taxon>Ascomycota</taxon>
        <taxon>Pezizomycotina</taxon>
        <taxon>Dothideomycetes</taxon>
        <taxon>Dothideomycetes incertae sedis</taxon>
        <taxon>Botryosphaeriales</taxon>
        <taxon>Botryosphaeriaceae</taxon>
        <taxon>Lasiodiplodia</taxon>
    </lineage>
</organism>
<comment type="caution">
    <text evidence="2">The sequence shown here is derived from an EMBL/GenBank/DDBJ whole genome shotgun (WGS) entry which is preliminary data.</text>
</comment>
<feature type="domain" description="DUF6546" evidence="1">
    <location>
        <begin position="16"/>
        <end position="174"/>
    </location>
</feature>
<dbReference type="EMBL" id="JAUJDW010000062">
    <property type="protein sequence ID" value="KAK0644896.1"/>
    <property type="molecule type" value="Genomic_DNA"/>
</dbReference>
<accession>A0AA39Y2P9</accession>